<dbReference type="GO" id="GO:0006508">
    <property type="term" value="P:proteolysis"/>
    <property type="evidence" value="ECO:0007669"/>
    <property type="project" value="UniProtKB-KW"/>
</dbReference>
<keyword evidence="2" id="KW-0645">Protease</keyword>
<dbReference type="InterPro" id="IPR056924">
    <property type="entry name" value="SH3_Tf2-1"/>
</dbReference>
<evidence type="ECO:0000256" key="10">
    <source>
        <dbReference type="ARBA" id="ARBA00022842"/>
    </source>
</evidence>
<evidence type="ECO:0000256" key="9">
    <source>
        <dbReference type="ARBA" id="ARBA00022801"/>
    </source>
</evidence>
<dbReference type="Gene3D" id="3.30.70.270">
    <property type="match status" value="2"/>
</dbReference>
<evidence type="ECO:0000256" key="14">
    <source>
        <dbReference type="ARBA" id="ARBA00023125"/>
    </source>
</evidence>
<evidence type="ECO:0000256" key="1">
    <source>
        <dbReference type="ARBA" id="ARBA00012493"/>
    </source>
</evidence>
<dbReference type="Gene3D" id="3.10.10.10">
    <property type="entry name" value="HIV Type 1 Reverse Transcriptase, subunit A, domain 1"/>
    <property type="match status" value="1"/>
</dbReference>
<evidence type="ECO:0000256" key="15">
    <source>
        <dbReference type="ARBA" id="ARBA00023172"/>
    </source>
</evidence>
<dbReference type="Proteomes" id="UP001168821">
    <property type="component" value="Unassembled WGS sequence"/>
</dbReference>
<feature type="domain" description="Integrase catalytic" evidence="18">
    <location>
        <begin position="1141"/>
        <end position="1305"/>
    </location>
</feature>
<name>A0AA38HZ43_9CUCU</name>
<keyword evidence="15" id="KW-0233">DNA recombination</keyword>
<keyword evidence="5" id="KW-0540">Nuclease</keyword>
<sequence>MTIQMSAEQFNELINGIRDVARPREADLHPSSGTRHFSHCPARFNGSRNASSVEEFITTASLYKRLEKISDEDALETLPILLREEALTWWNGVRNSVNTWPAAVQLIRDAFAPRAPNHRLFKEIFNEPQGDEVSTDAYITRQRERLSRMSRQLDEQWQMDILYGLLRRRLRDRIARTEVDTFADLLHKARAVEESEREGKNSHAKPNGKGPKADENRSRGPRLRCDVCRAFGHDTTACRRRPRGPAPAPGPATRTPAEPVRCYGCNAPGVFRRNCPTCNTTDASQPARNMAFCALRSGTIQPRSRPAIHIKIAGEEGTGYLDTAACNSVASATLYRHLIKTGHKARTENVIATLADGTSKHLQVPAVTTKVGVQGRHVETTFIVLSDSCNTRTLLGADFIEDARIIPDLARRRFYFGGDITRTYPFVDVDGAEAPARKGVPTTIKEVRITQSEPMEAGDIEEGYGPPPPAPPKRDTSKGLVTPHGIWTTYQAPYATEHMWEDAETAMTTGEMDEYEMGLFPDGPRRLFITSLHLQANEGTGFTEPTRAKFDDLVDDFADAFEAHGPPTPYAEHRIDTGDHAPIAVPPYQLNATKKQLLKEEVEKMIQAQVIEECDSPWAAPIVLIPKKDGSVRPCVDYRKLNAVTRPDAYPLPRLDDLLHSVGPIGCMSTLDLQAGYWQIQMRPEDRDKTAFICPFGLFRFRRLPFGLRNAPASFQRLMDRFKSGLPNLTLLAYLDDLIVISADEESHLEHLREVFERLRTFKLRVNREKCQFGCHEVRYLGHVLSPAGIAADPNKVHAVTQMSAPRNVKQLQSFIQTCSWFRRFITAFATVAKPLCSLLKKDAAWQWDSTHQEAFEELKQRLADAPILRQANPEEPFVLRTDASAYALGAALLQGEGPEERPIEYASRLLTNHEQNYTTTEREALAIVWAVRRFRGYLEESSTVVITDHQPLRWLMTLKTPTGRLARWALQLQPYHLTIEYTPGKANVVADMLSRPHLPEVAIDSVEVDLPTRKANELRSEQRKDEEIRKIMDDLVHAQAEISQQWTSRGYLLNQGVLYRYSQDGESEEAQLVVPKHERPRVLAEYHDSPTAGHYGVERTYYRIKRRYYWTGMRRYITDYLKGCIDCQRYKAPNLKPAGLLQTPAMGHRMEVLAVDLFGPLPPTKEHHRWVLIVEDYATRWVELFTLAEASAEACATTLVTEVFLRYGIPRRIVSDNGTQFISAVMQKITFCLGITQSFTPVYHPEANPVERKNRDLKTQLAIQIGNQPHENWDEKIPSIRFAMNSAWCSGTGYSPAYLMFGRDLRTVDDVTHDLRAITLRENFVPEATPLLLTLDETLKRAREIHESEQDRRKRDQDRHRKTSTAYAPGDLVLVKTHRLSKASQGFTSKFAPKQDGPYVVLRRHGPTSYEIAAHQQPDVVLGLYHASDLVPYQPPTQEATQPVPPVQPLRRRGRPRKIQQDQ</sequence>
<dbReference type="FunFam" id="3.10.10.10:FF:000007">
    <property type="entry name" value="Retrovirus-related Pol polyprotein from transposon 17.6-like Protein"/>
    <property type="match status" value="1"/>
</dbReference>
<evidence type="ECO:0000256" key="2">
    <source>
        <dbReference type="ARBA" id="ARBA00022670"/>
    </source>
</evidence>
<dbReference type="FunFam" id="3.30.70.270:FF:000020">
    <property type="entry name" value="Transposon Tf2-6 polyprotein-like Protein"/>
    <property type="match status" value="1"/>
</dbReference>
<dbReference type="SUPFAM" id="SSF56672">
    <property type="entry name" value="DNA/RNA polymerases"/>
    <property type="match status" value="1"/>
</dbReference>
<dbReference type="FunFam" id="1.10.340.70:FF:000001">
    <property type="entry name" value="Retrovirus-related Pol polyprotein from transposon gypsy-like Protein"/>
    <property type="match status" value="1"/>
</dbReference>
<dbReference type="Pfam" id="PF24626">
    <property type="entry name" value="SH3_Tf2-1"/>
    <property type="match status" value="1"/>
</dbReference>
<keyword evidence="13" id="KW-0239">DNA-directed DNA polymerase</keyword>
<keyword evidence="9" id="KW-0378">Hydrolase</keyword>
<dbReference type="InterPro" id="IPR043502">
    <property type="entry name" value="DNA/RNA_pol_sf"/>
</dbReference>
<evidence type="ECO:0000313" key="20">
    <source>
        <dbReference type="Proteomes" id="UP001168821"/>
    </source>
</evidence>
<evidence type="ECO:0000256" key="6">
    <source>
        <dbReference type="ARBA" id="ARBA00022723"/>
    </source>
</evidence>
<dbReference type="CDD" id="cd09274">
    <property type="entry name" value="RNase_HI_RT_Ty3"/>
    <property type="match status" value="1"/>
</dbReference>
<dbReference type="InterPro" id="IPR001584">
    <property type="entry name" value="Integrase_cat-core"/>
</dbReference>
<reference evidence="19" key="1">
    <citation type="journal article" date="2023" name="G3 (Bethesda)">
        <title>Whole genome assemblies of Zophobas morio and Tenebrio molitor.</title>
        <authorList>
            <person name="Kaur S."/>
            <person name="Stinson S.A."/>
            <person name="diCenzo G.C."/>
        </authorList>
    </citation>
    <scope>NUCLEOTIDE SEQUENCE</scope>
    <source>
        <strain evidence="19">QUZm001</strain>
    </source>
</reference>
<dbReference type="Pfam" id="PF00078">
    <property type="entry name" value="RVT_1"/>
    <property type="match status" value="1"/>
</dbReference>
<dbReference type="PROSITE" id="PS50878">
    <property type="entry name" value="RT_POL"/>
    <property type="match status" value="1"/>
</dbReference>
<evidence type="ECO:0000256" key="13">
    <source>
        <dbReference type="ARBA" id="ARBA00022932"/>
    </source>
</evidence>
<feature type="region of interest" description="Disordered" evidence="16">
    <location>
        <begin position="191"/>
        <end position="219"/>
    </location>
</feature>
<dbReference type="Pfam" id="PF17917">
    <property type="entry name" value="RT_RNaseH"/>
    <property type="match status" value="1"/>
</dbReference>
<keyword evidence="14" id="KW-0238">DNA-binding</keyword>
<keyword evidence="12" id="KW-0695">RNA-directed DNA polymerase</keyword>
<dbReference type="Pfam" id="PF00665">
    <property type="entry name" value="rve"/>
    <property type="match status" value="1"/>
</dbReference>
<dbReference type="GO" id="GO:0003887">
    <property type="term" value="F:DNA-directed DNA polymerase activity"/>
    <property type="evidence" value="ECO:0007669"/>
    <property type="project" value="UniProtKB-KW"/>
</dbReference>
<dbReference type="InterPro" id="IPR036397">
    <property type="entry name" value="RNaseH_sf"/>
</dbReference>
<evidence type="ECO:0000259" key="18">
    <source>
        <dbReference type="PROSITE" id="PS50994"/>
    </source>
</evidence>
<keyword evidence="8" id="KW-0255">Endonuclease</keyword>
<dbReference type="InterPro" id="IPR043128">
    <property type="entry name" value="Rev_trsase/Diguanyl_cyclase"/>
</dbReference>
<dbReference type="Gene3D" id="3.30.420.10">
    <property type="entry name" value="Ribonuclease H-like superfamily/Ribonuclease H"/>
    <property type="match status" value="1"/>
</dbReference>
<keyword evidence="3" id="KW-0808">Transferase</keyword>
<dbReference type="Gene3D" id="1.10.340.70">
    <property type="match status" value="1"/>
</dbReference>
<dbReference type="Pfam" id="PF17921">
    <property type="entry name" value="Integrase_H2C2"/>
    <property type="match status" value="1"/>
</dbReference>
<dbReference type="InterPro" id="IPR050951">
    <property type="entry name" value="Retrovirus_Pol_polyprotein"/>
</dbReference>
<dbReference type="SUPFAM" id="SSF53098">
    <property type="entry name" value="Ribonuclease H-like"/>
    <property type="match status" value="1"/>
</dbReference>
<keyword evidence="4" id="KW-0548">Nucleotidyltransferase</keyword>
<dbReference type="GO" id="GO:0015074">
    <property type="term" value="P:DNA integration"/>
    <property type="evidence" value="ECO:0007669"/>
    <property type="project" value="UniProtKB-KW"/>
</dbReference>
<dbReference type="InterPro" id="IPR041588">
    <property type="entry name" value="Integrase_H2C2"/>
</dbReference>
<dbReference type="GO" id="GO:0046872">
    <property type="term" value="F:metal ion binding"/>
    <property type="evidence" value="ECO:0007669"/>
    <property type="project" value="UniProtKB-KW"/>
</dbReference>
<dbReference type="InterPro" id="IPR041373">
    <property type="entry name" value="RT_RNaseH"/>
</dbReference>
<dbReference type="GO" id="GO:0006310">
    <property type="term" value="P:DNA recombination"/>
    <property type="evidence" value="ECO:0007669"/>
    <property type="project" value="UniProtKB-KW"/>
</dbReference>
<dbReference type="Gene3D" id="3.10.20.370">
    <property type="match status" value="1"/>
</dbReference>
<feature type="compositionally biased region" description="Basic and acidic residues" evidence="16">
    <location>
        <begin position="191"/>
        <end position="201"/>
    </location>
</feature>
<feature type="compositionally biased region" description="Basic residues" evidence="16">
    <location>
        <begin position="1451"/>
        <end position="1464"/>
    </location>
</feature>
<dbReference type="InterPro" id="IPR021109">
    <property type="entry name" value="Peptidase_aspartic_dom_sf"/>
</dbReference>
<feature type="region of interest" description="Disordered" evidence="16">
    <location>
        <begin position="1433"/>
        <end position="1464"/>
    </location>
</feature>
<comment type="caution">
    <text evidence="19">The sequence shown here is derived from an EMBL/GenBank/DDBJ whole genome shotgun (WGS) entry which is preliminary data.</text>
</comment>
<dbReference type="InterPro" id="IPR000477">
    <property type="entry name" value="RT_dom"/>
</dbReference>
<evidence type="ECO:0000256" key="12">
    <source>
        <dbReference type="ARBA" id="ARBA00022918"/>
    </source>
</evidence>
<keyword evidence="7" id="KW-0064">Aspartyl protease</keyword>
<keyword evidence="10" id="KW-0460">Magnesium</keyword>
<dbReference type="CDD" id="cd01647">
    <property type="entry name" value="RT_LTR"/>
    <property type="match status" value="1"/>
</dbReference>
<dbReference type="GO" id="GO:0003964">
    <property type="term" value="F:RNA-directed DNA polymerase activity"/>
    <property type="evidence" value="ECO:0007669"/>
    <property type="project" value="UniProtKB-KW"/>
</dbReference>
<feature type="domain" description="Reverse transcriptase" evidence="17">
    <location>
        <begin position="606"/>
        <end position="785"/>
    </location>
</feature>
<evidence type="ECO:0000259" key="17">
    <source>
        <dbReference type="PROSITE" id="PS50878"/>
    </source>
</evidence>
<evidence type="ECO:0000256" key="3">
    <source>
        <dbReference type="ARBA" id="ARBA00022679"/>
    </source>
</evidence>
<dbReference type="InterPro" id="IPR012337">
    <property type="entry name" value="RNaseH-like_sf"/>
</dbReference>
<accession>A0AA38HZ43</accession>
<evidence type="ECO:0000256" key="16">
    <source>
        <dbReference type="SAM" id="MobiDB-lite"/>
    </source>
</evidence>
<feature type="region of interest" description="Disordered" evidence="16">
    <location>
        <begin position="1345"/>
        <end position="1368"/>
    </location>
</feature>
<organism evidence="19 20">
    <name type="scientific">Zophobas morio</name>
    <dbReference type="NCBI Taxonomy" id="2755281"/>
    <lineage>
        <taxon>Eukaryota</taxon>
        <taxon>Metazoa</taxon>
        <taxon>Ecdysozoa</taxon>
        <taxon>Arthropoda</taxon>
        <taxon>Hexapoda</taxon>
        <taxon>Insecta</taxon>
        <taxon>Pterygota</taxon>
        <taxon>Neoptera</taxon>
        <taxon>Endopterygota</taxon>
        <taxon>Coleoptera</taxon>
        <taxon>Polyphaga</taxon>
        <taxon>Cucujiformia</taxon>
        <taxon>Tenebrionidae</taxon>
        <taxon>Zophobas</taxon>
    </lineage>
</organism>
<evidence type="ECO:0000313" key="19">
    <source>
        <dbReference type="EMBL" id="KAJ3647218.1"/>
    </source>
</evidence>
<proteinExistence type="predicted"/>
<dbReference type="EC" id="2.7.7.49" evidence="1"/>
<evidence type="ECO:0000256" key="8">
    <source>
        <dbReference type="ARBA" id="ARBA00022759"/>
    </source>
</evidence>
<keyword evidence="11" id="KW-0229">DNA integration</keyword>
<protein>
    <recommendedName>
        <fullName evidence="1">RNA-directed DNA polymerase</fullName>
        <ecNumber evidence="1">2.7.7.49</ecNumber>
    </recommendedName>
</protein>
<evidence type="ECO:0000256" key="5">
    <source>
        <dbReference type="ARBA" id="ARBA00022722"/>
    </source>
</evidence>
<evidence type="ECO:0000256" key="4">
    <source>
        <dbReference type="ARBA" id="ARBA00022695"/>
    </source>
</evidence>
<dbReference type="EMBL" id="JALNTZ010000007">
    <property type="protein sequence ID" value="KAJ3647218.1"/>
    <property type="molecule type" value="Genomic_DNA"/>
</dbReference>
<dbReference type="GO" id="GO:0004190">
    <property type="term" value="F:aspartic-type endopeptidase activity"/>
    <property type="evidence" value="ECO:0007669"/>
    <property type="project" value="UniProtKB-KW"/>
</dbReference>
<dbReference type="PANTHER" id="PTHR37984:SF5">
    <property type="entry name" value="PROTEIN NYNRIN-LIKE"/>
    <property type="match status" value="1"/>
</dbReference>
<dbReference type="PROSITE" id="PS50994">
    <property type="entry name" value="INTEGRASE"/>
    <property type="match status" value="1"/>
</dbReference>
<feature type="region of interest" description="Disordered" evidence="16">
    <location>
        <begin position="236"/>
        <end position="256"/>
    </location>
</feature>
<keyword evidence="6" id="KW-0479">Metal-binding</keyword>
<dbReference type="FunFam" id="3.10.20.370:FF:000001">
    <property type="entry name" value="Retrovirus-related Pol polyprotein from transposon 17.6-like protein"/>
    <property type="match status" value="1"/>
</dbReference>
<feature type="compositionally biased region" description="Basic and acidic residues" evidence="16">
    <location>
        <begin position="1345"/>
        <end position="1360"/>
    </location>
</feature>
<dbReference type="GO" id="GO:0003677">
    <property type="term" value="F:DNA binding"/>
    <property type="evidence" value="ECO:0007669"/>
    <property type="project" value="UniProtKB-KW"/>
</dbReference>
<evidence type="ECO:0000256" key="7">
    <source>
        <dbReference type="ARBA" id="ARBA00022750"/>
    </source>
</evidence>
<dbReference type="PANTHER" id="PTHR37984">
    <property type="entry name" value="PROTEIN CBG26694"/>
    <property type="match status" value="1"/>
</dbReference>
<dbReference type="GO" id="GO:0042575">
    <property type="term" value="C:DNA polymerase complex"/>
    <property type="evidence" value="ECO:0007669"/>
    <property type="project" value="UniProtKB-ARBA"/>
</dbReference>
<feature type="region of interest" description="Disordered" evidence="16">
    <location>
        <begin position="452"/>
        <end position="481"/>
    </location>
</feature>
<keyword evidence="20" id="KW-1185">Reference proteome</keyword>
<dbReference type="GO" id="GO:0004519">
    <property type="term" value="F:endonuclease activity"/>
    <property type="evidence" value="ECO:0007669"/>
    <property type="project" value="UniProtKB-KW"/>
</dbReference>
<dbReference type="Gene3D" id="2.40.70.10">
    <property type="entry name" value="Acid Proteases"/>
    <property type="match status" value="1"/>
</dbReference>
<gene>
    <name evidence="19" type="ORF">Zmor_024748</name>
</gene>
<evidence type="ECO:0000256" key="11">
    <source>
        <dbReference type="ARBA" id="ARBA00022908"/>
    </source>
</evidence>